<sequence length="208" mass="22769">MLVPPYVELSFGVIGETLPADHGYGLYSAISKICPALHEQEGVSIQTITGIPDRRGRIYLTKDKSFLRIRLPYDPDLISRSLTLAGKQLTIGNHRISLGIPQFLTLQPADILKARIVVIKGFQDAEAFLKAAKYKLQLLDINGVASIPLNEKEEPDRKTIKIKSFTVVGFGVVVENLTAEDSIKLQVAGIGGKHRMGCGVFVPFRGEA</sequence>
<protein>
    <submittedName>
        <fullName evidence="1">CRISPR-associated protein Cas6</fullName>
    </submittedName>
</protein>
<proteinExistence type="predicted"/>
<evidence type="ECO:0000313" key="2">
    <source>
        <dbReference type="Proteomes" id="UP000030170"/>
    </source>
</evidence>
<dbReference type="Pfam" id="PF09559">
    <property type="entry name" value="Cas6"/>
    <property type="match status" value="1"/>
</dbReference>
<dbReference type="STRING" id="1497020.DO97_06845"/>
<dbReference type="EMBL" id="JJML01000021">
    <property type="protein sequence ID" value="KGF72642.1"/>
    <property type="molecule type" value="Genomic_DNA"/>
</dbReference>
<organism evidence="1 2">
    <name type="scientific">Neosynechococcus sphagnicola sy1</name>
    <dbReference type="NCBI Taxonomy" id="1497020"/>
    <lineage>
        <taxon>Bacteria</taxon>
        <taxon>Bacillati</taxon>
        <taxon>Cyanobacteriota</taxon>
        <taxon>Cyanophyceae</taxon>
        <taxon>Neosynechococcales</taxon>
        <taxon>Neosynechococcaceae</taxon>
        <taxon>Neosynechococcus</taxon>
    </lineage>
</organism>
<keyword evidence="2" id="KW-1185">Reference proteome</keyword>
<accession>A0A098TL94</accession>
<evidence type="ECO:0000313" key="1">
    <source>
        <dbReference type="EMBL" id="KGF72642.1"/>
    </source>
</evidence>
<dbReference type="NCBIfam" id="TIGR02807">
    <property type="entry name" value="cas6_cmx6"/>
    <property type="match status" value="1"/>
</dbReference>
<dbReference type="InterPro" id="IPR014174">
    <property type="entry name" value="CRISPR-assoc_prot_Cas6/Cmx6"/>
</dbReference>
<reference evidence="1 2" key="1">
    <citation type="journal article" date="2014" name="Mol. Ecol.">
        <title>Evolution of Synechococcus.</title>
        <authorList>
            <person name="Dvorak P."/>
            <person name="Casamatta D."/>
            <person name="Hasler P."/>
            <person name="Poulickova A."/>
            <person name="Ondrej V."/>
            <person name="Sanges R."/>
        </authorList>
    </citation>
    <scope>NUCLEOTIDE SEQUENCE [LARGE SCALE GENOMIC DNA]</scope>
    <source>
        <strain evidence="1 2">CAUP A 1101</strain>
    </source>
</reference>
<comment type="caution">
    <text evidence="1">The sequence shown here is derived from an EMBL/GenBank/DDBJ whole genome shotgun (WGS) entry which is preliminary data.</text>
</comment>
<gene>
    <name evidence="1" type="ORF">DO97_06845</name>
</gene>
<dbReference type="Proteomes" id="UP000030170">
    <property type="component" value="Unassembled WGS sequence"/>
</dbReference>
<dbReference type="AlphaFoldDB" id="A0A098TL94"/>
<name>A0A098TL94_9CYAN</name>